<name>A0A0J7KFG2_LASNI</name>
<evidence type="ECO:0000313" key="2">
    <source>
        <dbReference type="EMBL" id="KMQ89148.1"/>
    </source>
</evidence>
<evidence type="ECO:0000313" key="3">
    <source>
        <dbReference type="Proteomes" id="UP000036403"/>
    </source>
</evidence>
<sequence length="156" mass="17564">MSTSNNLKKSAATNQATDAVSSHQIGKRPRPCKKLENGDNEEDRGIEQQTPGVIPSQISFEEAVDNEETIAGYRLPLRYQPPPQEIEPPVHLSKLEEHICSQEITRLFNSKLEDWKTVIHLLSHFNRPEGRVLAYTYSSGRQKIFTFSVSGSAFPV</sequence>
<proteinExistence type="predicted"/>
<organism evidence="2 3">
    <name type="scientific">Lasius niger</name>
    <name type="common">Black garden ant</name>
    <dbReference type="NCBI Taxonomy" id="67767"/>
    <lineage>
        <taxon>Eukaryota</taxon>
        <taxon>Metazoa</taxon>
        <taxon>Ecdysozoa</taxon>
        <taxon>Arthropoda</taxon>
        <taxon>Hexapoda</taxon>
        <taxon>Insecta</taxon>
        <taxon>Pterygota</taxon>
        <taxon>Neoptera</taxon>
        <taxon>Endopterygota</taxon>
        <taxon>Hymenoptera</taxon>
        <taxon>Apocrita</taxon>
        <taxon>Aculeata</taxon>
        <taxon>Formicoidea</taxon>
        <taxon>Formicidae</taxon>
        <taxon>Formicinae</taxon>
        <taxon>Lasius</taxon>
        <taxon>Lasius</taxon>
    </lineage>
</organism>
<keyword evidence="3" id="KW-1185">Reference proteome</keyword>
<feature type="region of interest" description="Disordered" evidence="1">
    <location>
        <begin position="1"/>
        <end position="59"/>
    </location>
</feature>
<dbReference type="AlphaFoldDB" id="A0A0J7KFG2"/>
<comment type="caution">
    <text evidence="2">The sequence shown here is derived from an EMBL/GenBank/DDBJ whole genome shotgun (WGS) entry which is preliminary data.</text>
</comment>
<protein>
    <submittedName>
        <fullName evidence="2">Voltage-dependent calcium channel subunit alpha-2 delta-4 isoform x3</fullName>
    </submittedName>
</protein>
<accession>A0A0J7KFG2</accession>
<feature type="compositionally biased region" description="Polar residues" evidence="1">
    <location>
        <begin position="1"/>
        <end position="24"/>
    </location>
</feature>
<feature type="compositionally biased region" description="Polar residues" evidence="1">
    <location>
        <begin position="47"/>
        <end position="59"/>
    </location>
</feature>
<dbReference type="EMBL" id="LBMM01008099">
    <property type="protein sequence ID" value="KMQ89148.1"/>
    <property type="molecule type" value="Genomic_DNA"/>
</dbReference>
<dbReference type="PaxDb" id="67767-A0A0J7KFG2"/>
<reference evidence="2 3" key="1">
    <citation type="submission" date="2015-04" db="EMBL/GenBank/DDBJ databases">
        <title>Lasius niger genome sequencing.</title>
        <authorList>
            <person name="Konorov E.A."/>
            <person name="Nikitin M.A."/>
            <person name="Kirill M.V."/>
            <person name="Chang P."/>
        </authorList>
    </citation>
    <scope>NUCLEOTIDE SEQUENCE [LARGE SCALE GENOMIC DNA]</scope>
    <source>
        <tissue evidence="2">Whole</tissue>
    </source>
</reference>
<evidence type="ECO:0000256" key="1">
    <source>
        <dbReference type="SAM" id="MobiDB-lite"/>
    </source>
</evidence>
<gene>
    <name evidence="2" type="ORF">RF55_11250</name>
</gene>
<dbReference type="Proteomes" id="UP000036403">
    <property type="component" value="Unassembled WGS sequence"/>
</dbReference>